<protein>
    <submittedName>
        <fullName evidence="2">286L</fullName>
    </submittedName>
</protein>
<organism evidence="2 3">
    <name type="scientific">Invertebrate iridescent virus 6</name>
    <name type="common">IIV-6</name>
    <name type="synonym">Chilo iridescent virus</name>
    <dbReference type="NCBI Taxonomy" id="176652"/>
    <lineage>
        <taxon>Viruses</taxon>
        <taxon>Varidnaviria</taxon>
        <taxon>Bamfordvirae</taxon>
        <taxon>Nucleocytoviricota</taxon>
        <taxon>Megaviricetes</taxon>
        <taxon>Pimascovirales</taxon>
        <taxon>Pimascovirales incertae sedis</taxon>
        <taxon>Iridoviridae</taxon>
        <taxon>Betairidovirinae</taxon>
        <taxon>Iridovirus</taxon>
        <taxon>Iridovirus chilo1</taxon>
    </lineage>
</organism>
<keyword evidence="1" id="KW-1133">Transmembrane helix</keyword>
<organismHost>
    <name type="scientific">Gryllus campestris</name>
    <dbReference type="NCBI Taxonomy" id="58607"/>
</organismHost>
<organismHost>
    <name type="scientific">Gryllus bimaculatus</name>
    <name type="common">Two-spotted cricket</name>
    <dbReference type="NCBI Taxonomy" id="6999"/>
</organismHost>
<reference evidence="2 3" key="12">
    <citation type="journal article" date="1997" name="Virus Genes">
        <title>The DNA sequence of Chilo iridescent virus between the genome coordinates 0.101 and 0.391; similarities in coding strategy between insect and vertebrate iridoviruses.</title>
        <authorList>
            <person name="Bahr U."/>
            <person name="Tidona C.A."/>
            <person name="Darai G."/>
        </authorList>
    </citation>
    <scope>NUCLEOTIDE SEQUENCE [LARGE SCALE GENOMIC DNA]</scope>
</reference>
<reference evidence="2 3" key="10">
    <citation type="journal article" date="1994" name="Nucleic Acids Res.">
        <title>Identification of genes encoding zinc finger proteins, non-histone chromosomal HMG protein homologue, and a putative GTP phosphohydrolase in the genome of Chilo iridescent virus.</title>
        <authorList>
            <person name="Schnitzler P."/>
            <person name="Hug M."/>
            <person name="Handermann M."/>
            <person name="Janssen W."/>
            <person name="Koonin E.V."/>
            <person name="Delius H."/>
            <person name="Darai C."/>
        </authorList>
    </citation>
    <scope>NUCLEOTIDE SEQUENCE [LARGE SCALE GENOMIC DNA]</scope>
</reference>
<organismHost>
    <name type="scientific">Chilo suppressalis</name>
    <name type="common">Asiatic rice borer moth</name>
    <dbReference type="NCBI Taxonomy" id="168631"/>
</organismHost>
<organismHost>
    <name type="scientific">Acheta domesticus</name>
    <name type="common">House cricket</name>
    <dbReference type="NCBI Taxonomy" id="6997"/>
</organismHost>
<evidence type="ECO:0000313" key="3">
    <source>
        <dbReference type="Proteomes" id="UP000001359"/>
    </source>
</evidence>
<reference evidence="2 3" key="13">
    <citation type="journal article" date="1998" name="Virus Genes">
        <title>Identification of a thymidylate synthase gene within the genome of Chilo iridescent virus.</title>
        <authorList>
            <person name="Muller K."/>
            <person name="Tidona C.A."/>
            <person name="Bahr U."/>
            <person name="Darai G."/>
        </authorList>
    </citation>
    <scope>NUCLEOTIDE SEQUENCE [LARGE SCALE GENOMIC DNA]</scope>
</reference>
<dbReference type="GeneID" id="1733353"/>
<reference evidence="2 3" key="4">
    <citation type="journal article" date="1988" name="Virology">
        <title>Identification and characterization of the repetitive DNA element in the genome of insect iridescent virus type 6.</title>
        <authorList>
            <person name="Fischer M."/>
            <person name="Schnitzler P."/>
            <person name="Delius H."/>
            <person name="Darai G."/>
        </authorList>
    </citation>
    <scope>NUCLEOTIDE SEQUENCE [LARGE SCALE GENOMIC DNA]</scope>
</reference>
<name>Q91FN8_IIV6</name>
<accession>Q91FN8</accession>
<keyword evidence="1" id="KW-0472">Membrane</keyword>
<reference evidence="2 3" key="8">
    <citation type="journal article" date="1994" name="Intervirology">
        <title>Identification of the primary structure and the coding capacity of the genome of insect iridescent virus type 6 between the genome coordinates 0.310 and 0.347 (7990 bp).</title>
        <authorList>
            <person name="Sonntag K.C."/>
            <person name="Schnitzler P."/>
            <person name="Janssen W."/>
            <person name="Darai G."/>
        </authorList>
    </citation>
    <scope>NUCLEOTIDE SEQUENCE [LARGE SCALE GENOMIC DNA]</scope>
</reference>
<reference evidence="2 3" key="6">
    <citation type="journal article" date="1992" name="Virus Genes">
        <title>Characterization of the third origin of DNA replication of the genome of insect iridescent virus type 6.</title>
        <authorList>
            <person name="Sonntag K.C."/>
            <person name="Darai G."/>
        </authorList>
    </citation>
    <scope>NUCLEOTIDE SEQUENCE [LARGE SCALE GENOMIC DNA]</scope>
</reference>
<evidence type="ECO:0000313" key="2">
    <source>
        <dbReference type="EMBL" id="AAK82147.1"/>
    </source>
</evidence>
<reference evidence="2 3" key="15">
    <citation type="journal article" date="2001" name="Virology">
        <title>Analysis of the first complete DNA sequence of an invertebrate iridovirus: coding strategy of the genome of Chilo iridescent virus.</title>
        <authorList>
            <person name="Jakob N.J."/>
            <person name="Muller K."/>
            <person name="Bahr U."/>
            <person name="Darai G."/>
        </authorList>
    </citation>
    <scope>NUCLEOTIDE SEQUENCE [LARGE SCALE GENOMIC DNA]</scope>
</reference>
<sequence length="55" mass="6004">MDNSDKALMVSIFERGGSVSGINKFLFSLKKCGSVKLLTLISAILCSIFISFLFI</sequence>
<reference evidence="2 3" key="7">
    <citation type="journal article" date="1993" name="J. Gen. Virol.">
        <title>Identification of the gene encoding the major capsid protein of insect iridescent virus type 6 by polymerase chain reaction.</title>
        <authorList>
            <person name="Stohwasser R."/>
            <person name="Raab K."/>
            <person name="Schnitzler P."/>
            <person name="Janssen W."/>
            <person name="Darai G."/>
        </authorList>
    </citation>
    <scope>NUCLEOTIDE SEQUENCE [LARGE SCALE GENOMIC DNA]</scope>
</reference>
<reference evidence="2 3" key="11">
    <citation type="journal article" date="1994" name="Virus Genes">
        <title>Chilo iridescent virus encodes a putative helicase belonging to a distinct family within the "DEAD/H" superfamily: implications for the evolution of large DNA viruses.</title>
        <authorList>
            <person name="Sonntag K.C."/>
            <person name="Schnitzler P."/>
            <person name="Koonin E.V."/>
            <person name="Darai G."/>
        </authorList>
    </citation>
    <scope>NUCLEOTIDE SEQUENCE [LARGE SCALE GENOMIC DNA]</scope>
</reference>
<reference evidence="2 3" key="9">
    <citation type="journal article" date="1994" name="J. Gen. Virol.">
        <title>Insect iridescent virus type 6 encodes a polypeptide related to the largest subunit of eukaryotic RNA polymerase II.</title>
        <authorList>
            <person name="Schnitzler P."/>
            <person name="Sonntag K.C."/>
            <person name="Muller M."/>
            <person name="Janssen W."/>
            <person name="Bugert J.J."/>
            <person name="Koonin E.V."/>
            <person name="Darai G."/>
        </authorList>
    </citation>
    <scope>NUCLEOTIDE SEQUENCE [LARGE SCALE GENOMIC DNA]</scope>
</reference>
<organismHost>
    <name type="scientific">Spodoptera frugiperda</name>
    <name type="common">Fall armyworm</name>
    <dbReference type="NCBI Taxonomy" id="7108"/>
</organismHost>
<keyword evidence="3" id="KW-1185">Reference proteome</keyword>
<dbReference type="EMBL" id="AF303741">
    <property type="protein sequence ID" value="AAK82147.1"/>
    <property type="molecule type" value="Genomic_DNA"/>
</dbReference>
<reference evidence="2 3" key="3">
    <citation type="journal article" date="1987" name="Virology">
        <title>Molecular cloning and physical mapping of the genome of insect iridescent virus type 6: further evidence for circular permutation of the viral genome.</title>
        <authorList>
            <person name="Schnitzler P."/>
            <person name="Soltau J.B."/>
            <person name="Fischer M."/>
            <person name="Reisner H."/>
            <person name="Scholz J."/>
            <person name="Delius H."/>
            <person name="Darai G."/>
        </authorList>
    </citation>
    <scope>NUCLEOTIDE SEQUENCE [LARGE SCALE GENOMIC DNA]</scope>
</reference>
<dbReference type="KEGG" id="vg:1733353"/>
<feature type="transmembrane region" description="Helical" evidence="1">
    <location>
        <begin position="37"/>
        <end position="54"/>
    </location>
</feature>
<evidence type="ECO:0000256" key="1">
    <source>
        <dbReference type="SAM" id="Phobius"/>
    </source>
</evidence>
<reference evidence="2 3" key="2">
    <citation type="journal article" date="1986" name="Med. Microbiol. Immunol.">
        <title>Insect iridescent virus type 6 induced toxic degenerative hepatitis in mice.</title>
        <authorList>
            <person name="Lorbacher de Ruiz H."/>
            <person name="Gelderblom H."/>
            <person name="Hofmann W."/>
            <person name="Darai G."/>
        </authorList>
    </citation>
    <scope>NUCLEOTIDE SEQUENCE [LARGE SCALE GENOMIC DNA]</scope>
</reference>
<dbReference type="Proteomes" id="UP000001359">
    <property type="component" value="Segment"/>
</dbReference>
<dbReference type="RefSeq" id="NP_149749.1">
    <property type="nucleotide sequence ID" value="NC_003038.1"/>
</dbReference>
<reference evidence="2 3" key="14">
    <citation type="journal article" date="1999" name="Virus Genes">
        <title>Identification of a gene cluster within the genome of Chilo iridescent virus encoding enzymes involved in viral DNA replication and processing.</title>
        <authorList>
            <person name="Muller K."/>
            <person name="Tidona C.A."/>
            <person name="Darai G."/>
        </authorList>
    </citation>
    <scope>NUCLEOTIDE SEQUENCE [LARGE SCALE GENOMIC DNA]</scope>
</reference>
<keyword evidence="1" id="KW-0812">Transmembrane</keyword>
<reference evidence="2 3" key="5">
    <citation type="journal article" date="1992" name="Virus Genes">
        <title>Identification and mapping of origins of DNA replication within the DNA sequences of the genome of insect iridescent virus type 6.</title>
        <authorList>
            <person name="Handermann M."/>
            <person name="Schnitzler P."/>
            <person name="Rosen-Wolff A."/>
            <person name="Raab K."/>
            <person name="Sonntag K.C."/>
            <person name="Darai G."/>
        </authorList>
    </citation>
    <scope>NUCLEOTIDE SEQUENCE [LARGE SCALE GENOMIC DNA]</scope>
</reference>
<reference evidence="2 3" key="1">
    <citation type="journal article" date="1984" name="J. Virol.">
        <title>DNA analysis of insect iridescent virus 6: evidence for circular permutation and terminal redundancy.</title>
        <authorList>
            <person name="Delius H."/>
            <person name="Darai G."/>
            <person name="Fluegel R.M."/>
        </authorList>
    </citation>
    <scope>NUCLEOTIDE SEQUENCE [LARGE SCALE GENOMIC DNA]</scope>
</reference>
<proteinExistence type="predicted"/>